<dbReference type="AlphaFoldDB" id="A0A7R9DEU4"/>
<dbReference type="EMBL" id="OD006096">
    <property type="protein sequence ID" value="CAD7412527.1"/>
    <property type="molecule type" value="Genomic_DNA"/>
</dbReference>
<sequence>MDKLQQLINIVGAVQTLKLSDLNVDQKYSVDRLKAVDTKLGRRLIAYLDENIHSVYVSDRHVIYKVVNHDRGVPQDRVYIEFCDSTLDPLKYYA</sequence>
<evidence type="ECO:0000313" key="1">
    <source>
        <dbReference type="EMBL" id="CAD7412527.1"/>
    </source>
</evidence>
<protein>
    <submittedName>
        <fullName evidence="1">Uncharacterized protein</fullName>
    </submittedName>
</protein>
<reference evidence="1" key="1">
    <citation type="submission" date="2020-11" db="EMBL/GenBank/DDBJ databases">
        <authorList>
            <person name="Tran Van P."/>
        </authorList>
    </citation>
    <scope>NUCLEOTIDE SEQUENCE</scope>
</reference>
<accession>A0A7R9DEU4</accession>
<gene>
    <name evidence="1" type="ORF">TPSB3V08_LOCUS8475</name>
</gene>
<name>A0A7R9DEU4_TIMPO</name>
<organism evidence="1">
    <name type="scientific">Timema poppense</name>
    <name type="common">Walking stick</name>
    <dbReference type="NCBI Taxonomy" id="170557"/>
    <lineage>
        <taxon>Eukaryota</taxon>
        <taxon>Metazoa</taxon>
        <taxon>Ecdysozoa</taxon>
        <taxon>Arthropoda</taxon>
        <taxon>Hexapoda</taxon>
        <taxon>Insecta</taxon>
        <taxon>Pterygota</taxon>
        <taxon>Neoptera</taxon>
        <taxon>Polyneoptera</taxon>
        <taxon>Phasmatodea</taxon>
        <taxon>Timematodea</taxon>
        <taxon>Timematoidea</taxon>
        <taxon>Timematidae</taxon>
        <taxon>Timema</taxon>
    </lineage>
</organism>
<proteinExistence type="predicted"/>